<dbReference type="Proteomes" id="UP000306196">
    <property type="component" value="Unassembled WGS sequence"/>
</dbReference>
<dbReference type="NCBIfam" id="NF047352">
    <property type="entry name" value="P_loop_sacsin"/>
    <property type="match status" value="1"/>
</dbReference>
<reference evidence="3 4" key="1">
    <citation type="submission" date="2019-05" db="EMBL/GenBank/DDBJ databases">
        <title>Verrucobacter flavum gen. nov., sp. nov. a new member of the family Verrucomicrobiaceae.</title>
        <authorList>
            <person name="Szuroczki S."/>
            <person name="Abbaszade G."/>
            <person name="Szabo A."/>
            <person name="Felfoldi T."/>
            <person name="Schumann P."/>
            <person name="Boka K."/>
            <person name="Keki Z."/>
            <person name="Toumi M."/>
            <person name="Toth E."/>
        </authorList>
    </citation>
    <scope>NUCLEOTIDE SEQUENCE [LARGE SCALE GENOMIC DNA]</scope>
    <source>
        <strain evidence="3 4">MG-N-17</strain>
    </source>
</reference>
<dbReference type="OrthoDB" id="176198at2"/>
<dbReference type="Pfam" id="PF04851">
    <property type="entry name" value="ResIII"/>
    <property type="match status" value="1"/>
</dbReference>
<feature type="domain" description="Helicase ATP-binding" evidence="1">
    <location>
        <begin position="1192"/>
        <end position="1374"/>
    </location>
</feature>
<dbReference type="RefSeq" id="WP_138085804.1">
    <property type="nucleotide sequence ID" value="NZ_VAUV01000006.1"/>
</dbReference>
<dbReference type="Gene3D" id="3.30.565.10">
    <property type="entry name" value="Histidine kinase-like ATPase, C-terminal domain"/>
    <property type="match status" value="1"/>
</dbReference>
<evidence type="ECO:0000259" key="2">
    <source>
        <dbReference type="PROSITE" id="PS51194"/>
    </source>
</evidence>
<keyword evidence="3" id="KW-0547">Nucleotide-binding</keyword>
<dbReference type="InterPro" id="IPR050742">
    <property type="entry name" value="Helicase_Restrict-Modif_Enz"/>
</dbReference>
<proteinExistence type="predicted"/>
<sequence>MSDLDPNADAATTDLVGFINGLNERRLAAYAVEPADILEHHGIEENVLAGGYGYRQLLELVQNGVDAMIEEITPEHAARTTGRIDVIIDQSTLYVANTGLPLSEGGINTLHSSHSSTKRGDQIGRFGLGFKSLLRLNGKIDLFSNSIAFRFDPNRCRQELQSIRPGDAPGLRLSWVLEVSSQISNDQRLAALWNWATTVIRAEINAPEVLKHLEEEMASFPAEFLLFLPMPVSLRLDNGLGLVRELHTTKEIDGTVLLHDGQQSTRWRVEQRDVRVTDESAKNDATHIHQRDAVPVAWALPLDSKREQTGRFWFCFPTNTQTRLPGILNAPWKLNSDRNAIIGGEWNKALMVAAAQLIVDTLPTLRTDDDPGKPLDNFPRQLERSDEIAAPLVTAVWESVVQTPIIPDATAQAELRSGSDLWRHPIEKPELAYEWAALASSEQRAKMVHPTCYLSGDRVSRLKALADRFNAQAPVPNQSPYLRSRNVADWFADIRSSDPTTSVKVLKLAEAYSNACQKQAWDTDRVRLAIIPSETGELMLPNQLCLSPTTENAPGLPLVAFHLSRDSEGRRLVTEVMKVRALDEQRWIQLLWQALNAIGTPRTADRPWCELWNKLRTAPTNVCDRFLAVNRDKVRVKRRDGHWVPPDEVLLTGMLGSEDDRYESNKLMLVDLDIHKDDGAMLAKIGVTSFPQERSLIGHQDIVLSENEAVLSEWLSECQSEYRARGDQRPRSYYLKALGLNMPRGWTLVTSLRGEANAKLTEALLKRLPDSEFAKPIEFGHSTTPDRYPKILVPPPLPWLICKHGHILIGKSTVKVSALVQHRNTPSISLIPDWDRLSPATEVLARAKPLISATLEDSQELWKALIEISATPEALADDTLHDLWSAAANSEVVPSTLRWKNGAVSLQEIFVSESPELALRARTSGRLAVTLDAKTLTKWIERGAQNLDHLLKPRFESTTPPAPLTTVFPELGIVLHENCHGDATCQSVSNLELCLDGYGESIPCLFWNDILLVDRNQLSSKPRSEMLKILLAELAGAGWLKLESQAAFKELWDGQVEDQRRKVRECAKLPERLFEAVGRNRERLLDILGDLRGKTFLDELTGEQLADVVLALFGTATLSKLHCALEANGLKPPGRWSSNEGRAFVESIGFGSEFAASSTAKRDAEEFISGPIKLPPLHDYQEEVYKGLREIISNGTGRRRGVVSLPTGGGKTRVVVQASVELILNLEGTNRTVLWVAQTDELCEQAVQAFRQVWVNLGPQSTDLRICRMWGGNPNPRTPEPDRPTVVIASIQTLSVRVGSPDLEWLNKTGMMIIDECHHAITKSYTNVLRWLSAEGKSQHEPEHEEPAIIGLSATPFRGADESETRWLANRFDNKLLPNDPGDLYKKLRSDRVLAEEQHEPLPLQTQLPSALRAKLEELANRIASDEDPEEITLLEEINQRLAVDEKRNDQLLDAVARRVAEDANTSILFFCNSVLHASEMAARLHLWRITAAAISGDTPSSARRSFLEHFKDGRIKVLCNHSVLTTGFDAPKTDMILIARQVFSRVRYMQMVGRGLRGPRNGGTEHCKIVTVDDNLGRFDNARHWDYLQTLWH</sequence>
<dbReference type="GO" id="GO:0005829">
    <property type="term" value="C:cytosol"/>
    <property type="evidence" value="ECO:0007669"/>
    <property type="project" value="TreeGrafter"/>
</dbReference>
<evidence type="ECO:0000313" key="4">
    <source>
        <dbReference type="Proteomes" id="UP000306196"/>
    </source>
</evidence>
<dbReference type="GO" id="GO:0003677">
    <property type="term" value="F:DNA binding"/>
    <property type="evidence" value="ECO:0007669"/>
    <property type="project" value="InterPro"/>
</dbReference>
<dbReference type="Pfam" id="PF00271">
    <property type="entry name" value="Helicase_C"/>
    <property type="match status" value="1"/>
</dbReference>
<dbReference type="GO" id="GO:0005524">
    <property type="term" value="F:ATP binding"/>
    <property type="evidence" value="ECO:0007669"/>
    <property type="project" value="InterPro"/>
</dbReference>
<dbReference type="EMBL" id="VAUV01000006">
    <property type="protein sequence ID" value="TLD70976.1"/>
    <property type="molecule type" value="Genomic_DNA"/>
</dbReference>
<comment type="caution">
    <text evidence="3">The sequence shown here is derived from an EMBL/GenBank/DDBJ whole genome shotgun (WGS) entry which is preliminary data.</text>
</comment>
<dbReference type="InterPro" id="IPR036890">
    <property type="entry name" value="HATPase_C_sf"/>
</dbReference>
<keyword evidence="4" id="KW-1185">Reference proteome</keyword>
<dbReference type="SMART" id="SM00487">
    <property type="entry name" value="DEXDc"/>
    <property type="match status" value="1"/>
</dbReference>
<protein>
    <submittedName>
        <fullName evidence="3">DEAD/DEAH box helicase</fullName>
    </submittedName>
</protein>
<evidence type="ECO:0000259" key="1">
    <source>
        <dbReference type="PROSITE" id="PS51192"/>
    </source>
</evidence>
<dbReference type="GO" id="GO:0016787">
    <property type="term" value="F:hydrolase activity"/>
    <property type="evidence" value="ECO:0007669"/>
    <property type="project" value="InterPro"/>
</dbReference>
<dbReference type="InterPro" id="IPR027417">
    <property type="entry name" value="P-loop_NTPase"/>
</dbReference>
<dbReference type="PANTHER" id="PTHR47396:SF1">
    <property type="entry name" value="ATP-DEPENDENT HELICASE IRC3-RELATED"/>
    <property type="match status" value="1"/>
</dbReference>
<dbReference type="SMART" id="SM00490">
    <property type="entry name" value="HELICc"/>
    <property type="match status" value="1"/>
</dbReference>
<dbReference type="InterPro" id="IPR006935">
    <property type="entry name" value="Helicase/UvrB_N"/>
</dbReference>
<dbReference type="InterPro" id="IPR014001">
    <property type="entry name" value="Helicase_ATP-bd"/>
</dbReference>
<dbReference type="SUPFAM" id="SSF55874">
    <property type="entry name" value="ATPase domain of HSP90 chaperone/DNA topoisomerase II/histidine kinase"/>
    <property type="match status" value="1"/>
</dbReference>
<keyword evidence="3" id="KW-0067">ATP-binding</keyword>
<keyword evidence="3" id="KW-0378">Hydrolase</keyword>
<feature type="domain" description="Helicase C-terminal" evidence="2">
    <location>
        <begin position="1452"/>
        <end position="1594"/>
    </location>
</feature>
<keyword evidence="3" id="KW-0347">Helicase</keyword>
<dbReference type="PANTHER" id="PTHR47396">
    <property type="entry name" value="TYPE I RESTRICTION ENZYME ECOKI R PROTEIN"/>
    <property type="match status" value="1"/>
</dbReference>
<organism evidence="3 4">
    <name type="scientific">Phragmitibacter flavus</name>
    <dbReference type="NCBI Taxonomy" id="2576071"/>
    <lineage>
        <taxon>Bacteria</taxon>
        <taxon>Pseudomonadati</taxon>
        <taxon>Verrucomicrobiota</taxon>
        <taxon>Verrucomicrobiia</taxon>
        <taxon>Verrucomicrobiales</taxon>
        <taxon>Verrucomicrobiaceae</taxon>
        <taxon>Phragmitibacter</taxon>
    </lineage>
</organism>
<evidence type="ECO:0000313" key="3">
    <source>
        <dbReference type="EMBL" id="TLD70976.1"/>
    </source>
</evidence>
<dbReference type="GO" id="GO:0004386">
    <property type="term" value="F:helicase activity"/>
    <property type="evidence" value="ECO:0007669"/>
    <property type="project" value="UniProtKB-KW"/>
</dbReference>
<dbReference type="SUPFAM" id="SSF52540">
    <property type="entry name" value="P-loop containing nucleoside triphosphate hydrolases"/>
    <property type="match status" value="1"/>
</dbReference>
<dbReference type="Gene3D" id="3.40.50.300">
    <property type="entry name" value="P-loop containing nucleotide triphosphate hydrolases"/>
    <property type="match status" value="2"/>
</dbReference>
<dbReference type="InterPro" id="IPR001650">
    <property type="entry name" value="Helicase_C-like"/>
</dbReference>
<accession>A0A5R8KF99</accession>
<dbReference type="PROSITE" id="PS51192">
    <property type="entry name" value="HELICASE_ATP_BIND_1"/>
    <property type="match status" value="1"/>
</dbReference>
<dbReference type="PROSITE" id="PS51194">
    <property type="entry name" value="HELICASE_CTER"/>
    <property type="match status" value="1"/>
</dbReference>
<name>A0A5R8KF99_9BACT</name>
<gene>
    <name evidence="3" type="ORF">FEM03_08635</name>
</gene>